<accession>A0AA39UA71</accession>
<organism evidence="2 3">
    <name type="scientific">Armillaria novae-zelandiae</name>
    <dbReference type="NCBI Taxonomy" id="153914"/>
    <lineage>
        <taxon>Eukaryota</taxon>
        <taxon>Fungi</taxon>
        <taxon>Dikarya</taxon>
        <taxon>Basidiomycota</taxon>
        <taxon>Agaricomycotina</taxon>
        <taxon>Agaricomycetes</taxon>
        <taxon>Agaricomycetidae</taxon>
        <taxon>Agaricales</taxon>
        <taxon>Marasmiineae</taxon>
        <taxon>Physalacriaceae</taxon>
        <taxon>Armillaria</taxon>
    </lineage>
</organism>
<proteinExistence type="predicted"/>
<dbReference type="EMBL" id="JAUEPR010000013">
    <property type="protein sequence ID" value="KAK0478903.1"/>
    <property type="molecule type" value="Genomic_DNA"/>
</dbReference>
<sequence>MPPSRPRRTMNAPSCSYKKRGSRRDTVMPAPVLEEIPDGEGYRGGGLMVRYKDSKGNSYKDLFYPNDAEAYSKNLISLGKNCLTELYGPEGAAFMKYERFDENATDCIIAFQPPNPRHRHLYRTFEFSPSLWIRVWDAHIAATPNERLEIFGLDIVDVSGQPQAVNTRIKIIAGARPSFAPEREGNVVTALDDIGVRMDRFDAVPSRYAISADLDYVFDDGRHTVVHCFHHNLLNEPAPERQTRWTRTQS</sequence>
<evidence type="ECO:0000313" key="3">
    <source>
        <dbReference type="Proteomes" id="UP001175227"/>
    </source>
</evidence>
<gene>
    <name evidence="2" type="ORF">IW261DRAFT_1481589</name>
</gene>
<dbReference type="Proteomes" id="UP001175227">
    <property type="component" value="Unassembled WGS sequence"/>
</dbReference>
<keyword evidence="3" id="KW-1185">Reference proteome</keyword>
<evidence type="ECO:0000313" key="2">
    <source>
        <dbReference type="EMBL" id="KAK0478903.1"/>
    </source>
</evidence>
<name>A0AA39UA71_9AGAR</name>
<comment type="caution">
    <text evidence="2">The sequence shown here is derived from an EMBL/GenBank/DDBJ whole genome shotgun (WGS) entry which is preliminary data.</text>
</comment>
<reference evidence="2" key="1">
    <citation type="submission" date="2023-06" db="EMBL/GenBank/DDBJ databases">
        <authorList>
            <consortium name="Lawrence Berkeley National Laboratory"/>
            <person name="Ahrendt S."/>
            <person name="Sahu N."/>
            <person name="Indic B."/>
            <person name="Wong-Bajracharya J."/>
            <person name="Merenyi Z."/>
            <person name="Ke H.-M."/>
            <person name="Monk M."/>
            <person name="Kocsube S."/>
            <person name="Drula E."/>
            <person name="Lipzen A."/>
            <person name="Balint B."/>
            <person name="Henrissat B."/>
            <person name="Andreopoulos B."/>
            <person name="Martin F.M."/>
            <person name="Harder C.B."/>
            <person name="Rigling D."/>
            <person name="Ford K.L."/>
            <person name="Foster G.D."/>
            <person name="Pangilinan J."/>
            <person name="Papanicolaou A."/>
            <person name="Barry K."/>
            <person name="LaButti K."/>
            <person name="Viragh M."/>
            <person name="Koriabine M."/>
            <person name="Yan M."/>
            <person name="Riley R."/>
            <person name="Champramary S."/>
            <person name="Plett K.L."/>
            <person name="Tsai I.J."/>
            <person name="Slot J."/>
            <person name="Sipos G."/>
            <person name="Plett J."/>
            <person name="Nagy L.G."/>
            <person name="Grigoriev I.V."/>
        </authorList>
    </citation>
    <scope>NUCLEOTIDE SEQUENCE</scope>
    <source>
        <strain evidence="2">ICMP 16352</strain>
    </source>
</reference>
<dbReference type="AlphaFoldDB" id="A0AA39UA71"/>
<feature type="region of interest" description="Disordered" evidence="1">
    <location>
        <begin position="1"/>
        <end position="24"/>
    </location>
</feature>
<protein>
    <submittedName>
        <fullName evidence="2">Uncharacterized protein</fullName>
    </submittedName>
</protein>
<evidence type="ECO:0000256" key="1">
    <source>
        <dbReference type="SAM" id="MobiDB-lite"/>
    </source>
</evidence>